<feature type="compositionally biased region" description="Basic and acidic residues" evidence="1">
    <location>
        <begin position="380"/>
        <end position="395"/>
    </location>
</feature>
<dbReference type="SMART" id="SM01083">
    <property type="entry name" value="Cir_N"/>
    <property type="match status" value="1"/>
</dbReference>
<dbReference type="InterPro" id="IPR019339">
    <property type="entry name" value="CIR_N_dom"/>
</dbReference>
<evidence type="ECO:0000313" key="3">
    <source>
        <dbReference type="EMBL" id="OCK83765.1"/>
    </source>
</evidence>
<evidence type="ECO:0000256" key="1">
    <source>
        <dbReference type="SAM" id="MobiDB-lite"/>
    </source>
</evidence>
<evidence type="ECO:0000313" key="4">
    <source>
        <dbReference type="Proteomes" id="UP000250266"/>
    </source>
</evidence>
<sequence>MPLHLLGKKSWNVYNPTNIARVRADEQAAAAREAAEEQRMQELDAERRIAFLRGVTPPPLPLADTREGEKGSKKADKRPGHDRKCRRLAGENDTDRDIRLAKTVVAPREDEDEVVLKQRKPTSDAPLTDHAGHINLFPVDERDKRKNEKNAEAEAEKRKKERELEDQYTMRFSNAAGRGGLEKPWYTVSKGVAPTEADATKADEGKLLEFSSVLSKDVWGNEDPRRREREKMRITTSDPFAFMQKAQYQLKKAERDRKNWAEEREREVRELRAIREREDRRERHGKKKKKKRSHGDDDLEGRTKRTKRPDDEDTFLGFSLSAVKGEKHEIRQIDNDRSSKHRYYRGRSRSRERRHEHSSSHRGERNRSERRRSRSPGPGKGRETHYIWNKHREDQASNNGRRFAFEVTRV</sequence>
<dbReference type="Proteomes" id="UP000250266">
    <property type="component" value="Unassembled WGS sequence"/>
</dbReference>
<dbReference type="AlphaFoldDB" id="A0A8E2JID4"/>
<reference evidence="3 4" key="1">
    <citation type="journal article" date="2016" name="Nat. Commun.">
        <title>Ectomycorrhizal ecology is imprinted in the genome of the dominant symbiotic fungus Cenococcum geophilum.</title>
        <authorList>
            <consortium name="DOE Joint Genome Institute"/>
            <person name="Peter M."/>
            <person name="Kohler A."/>
            <person name="Ohm R.A."/>
            <person name="Kuo A."/>
            <person name="Krutzmann J."/>
            <person name="Morin E."/>
            <person name="Arend M."/>
            <person name="Barry K.W."/>
            <person name="Binder M."/>
            <person name="Choi C."/>
            <person name="Clum A."/>
            <person name="Copeland A."/>
            <person name="Grisel N."/>
            <person name="Haridas S."/>
            <person name="Kipfer T."/>
            <person name="LaButti K."/>
            <person name="Lindquist E."/>
            <person name="Lipzen A."/>
            <person name="Maire R."/>
            <person name="Meier B."/>
            <person name="Mihaltcheva S."/>
            <person name="Molinier V."/>
            <person name="Murat C."/>
            <person name="Poggeler S."/>
            <person name="Quandt C.A."/>
            <person name="Sperisen C."/>
            <person name="Tritt A."/>
            <person name="Tisserant E."/>
            <person name="Crous P.W."/>
            <person name="Henrissat B."/>
            <person name="Nehls U."/>
            <person name="Egli S."/>
            <person name="Spatafora J.W."/>
            <person name="Grigoriev I.V."/>
            <person name="Martin F.M."/>
        </authorList>
    </citation>
    <scope>NUCLEOTIDE SEQUENCE [LARGE SCALE GENOMIC DNA]</scope>
    <source>
        <strain evidence="3 4">CBS 459.81</strain>
    </source>
</reference>
<feature type="region of interest" description="Disordered" evidence="1">
    <location>
        <begin position="55"/>
        <end position="94"/>
    </location>
</feature>
<dbReference type="PANTHER" id="PTHR22093:SF0">
    <property type="entry name" value="LEUKOCYTE RECEPTOR CLUSTER MEMBER 1"/>
    <property type="match status" value="1"/>
</dbReference>
<dbReference type="InterPro" id="IPR039875">
    <property type="entry name" value="LENG1-like"/>
</dbReference>
<dbReference type="EMBL" id="KV744853">
    <property type="protein sequence ID" value="OCK83765.1"/>
    <property type="molecule type" value="Genomic_DNA"/>
</dbReference>
<feature type="compositionally biased region" description="Basic and acidic residues" evidence="1">
    <location>
        <begin position="139"/>
        <end position="165"/>
    </location>
</feature>
<feature type="compositionally biased region" description="Basic and acidic residues" evidence="1">
    <location>
        <begin position="324"/>
        <end position="338"/>
    </location>
</feature>
<organism evidence="3 4">
    <name type="scientific">Lepidopterella palustris CBS 459.81</name>
    <dbReference type="NCBI Taxonomy" id="1314670"/>
    <lineage>
        <taxon>Eukaryota</taxon>
        <taxon>Fungi</taxon>
        <taxon>Dikarya</taxon>
        <taxon>Ascomycota</taxon>
        <taxon>Pezizomycotina</taxon>
        <taxon>Dothideomycetes</taxon>
        <taxon>Pleosporomycetidae</taxon>
        <taxon>Mytilinidiales</taxon>
        <taxon>Argynnaceae</taxon>
        <taxon>Lepidopterella</taxon>
    </lineage>
</organism>
<protein>
    <recommendedName>
        <fullName evidence="2">CBF1-interacting co-repressor CIR N-terminal domain-containing protein</fullName>
    </recommendedName>
</protein>
<gene>
    <name evidence="3" type="ORF">K432DRAFT_321677</name>
</gene>
<feature type="compositionally biased region" description="Basic residues" evidence="1">
    <location>
        <begin position="283"/>
        <end position="293"/>
    </location>
</feature>
<feature type="region of interest" description="Disordered" evidence="1">
    <location>
        <begin position="252"/>
        <end position="410"/>
    </location>
</feature>
<proteinExistence type="predicted"/>
<feature type="compositionally biased region" description="Basic and acidic residues" evidence="1">
    <location>
        <begin position="64"/>
        <end position="79"/>
    </location>
</feature>
<keyword evidence="4" id="KW-1185">Reference proteome</keyword>
<dbReference type="PANTHER" id="PTHR22093">
    <property type="entry name" value="LEUKOCYTE RECEPTOR CLUSTER LRC MEMBER 1"/>
    <property type="match status" value="1"/>
</dbReference>
<dbReference type="Pfam" id="PF10197">
    <property type="entry name" value="Cir_N"/>
    <property type="match status" value="1"/>
</dbReference>
<feature type="region of interest" description="Disordered" evidence="1">
    <location>
        <begin position="109"/>
        <end position="167"/>
    </location>
</feature>
<name>A0A8E2JID4_9PEZI</name>
<feature type="compositionally biased region" description="Basic residues" evidence="1">
    <location>
        <begin position="339"/>
        <end position="352"/>
    </location>
</feature>
<feature type="compositionally biased region" description="Basic and acidic residues" evidence="1">
    <location>
        <begin position="222"/>
        <end position="233"/>
    </location>
</feature>
<feature type="compositionally biased region" description="Basic and acidic residues" evidence="1">
    <location>
        <begin position="252"/>
        <end position="282"/>
    </location>
</feature>
<feature type="compositionally biased region" description="Basic and acidic residues" evidence="1">
    <location>
        <begin position="294"/>
        <end position="303"/>
    </location>
</feature>
<feature type="compositionally biased region" description="Basic and acidic residues" evidence="1">
    <location>
        <begin position="353"/>
        <end position="367"/>
    </location>
</feature>
<accession>A0A8E2JID4</accession>
<dbReference type="OrthoDB" id="2159131at2759"/>
<feature type="domain" description="CBF1-interacting co-repressor CIR N-terminal" evidence="2">
    <location>
        <begin position="10"/>
        <end position="46"/>
    </location>
</feature>
<feature type="region of interest" description="Disordered" evidence="1">
    <location>
        <begin position="220"/>
        <end position="239"/>
    </location>
</feature>
<evidence type="ECO:0000259" key="2">
    <source>
        <dbReference type="SMART" id="SM01083"/>
    </source>
</evidence>